<evidence type="ECO:0008006" key="3">
    <source>
        <dbReference type="Google" id="ProtNLM"/>
    </source>
</evidence>
<dbReference type="AlphaFoldDB" id="A0A0E2DB10"/>
<dbReference type="EMBL" id="AHNR02000014">
    <property type="protein sequence ID" value="EKR56630.1"/>
    <property type="molecule type" value="Genomic_DNA"/>
</dbReference>
<organism evidence="1 2">
    <name type="scientific">Leptospira interrogans str. UI 12758</name>
    <dbReference type="NCBI Taxonomy" id="1049938"/>
    <lineage>
        <taxon>Bacteria</taxon>
        <taxon>Pseudomonadati</taxon>
        <taxon>Spirochaetota</taxon>
        <taxon>Spirochaetia</taxon>
        <taxon>Leptospirales</taxon>
        <taxon>Leptospiraceae</taxon>
        <taxon>Leptospira</taxon>
    </lineage>
</organism>
<evidence type="ECO:0000313" key="1">
    <source>
        <dbReference type="EMBL" id="EKR56630.1"/>
    </source>
</evidence>
<comment type="caution">
    <text evidence="1">The sequence shown here is derived from an EMBL/GenBank/DDBJ whole genome shotgun (WGS) entry which is preliminary data.</text>
</comment>
<reference evidence="1 2" key="1">
    <citation type="submission" date="2012-10" db="EMBL/GenBank/DDBJ databases">
        <authorList>
            <person name="Harkins D.M."/>
            <person name="Durkin A.S."/>
            <person name="Brinkac L.M."/>
            <person name="Haft D.H."/>
            <person name="Selengut J.D."/>
            <person name="Sanka R."/>
            <person name="DePew J."/>
            <person name="Purushe J."/>
            <person name="Chanthongthip A."/>
            <person name="Lattana O."/>
            <person name="Phetsouvanh R."/>
            <person name="Newton P.N."/>
            <person name="Vinetz J.M."/>
            <person name="Sutton G.G."/>
            <person name="Nierman W.C."/>
            <person name="Fouts D.E."/>
        </authorList>
    </citation>
    <scope>NUCLEOTIDE SEQUENCE [LARGE SCALE GENOMIC DNA]</scope>
    <source>
        <strain evidence="1 2">UI 12758</strain>
    </source>
</reference>
<accession>A0A0E2DB10</accession>
<dbReference type="Proteomes" id="UP000001340">
    <property type="component" value="Unassembled WGS sequence"/>
</dbReference>
<evidence type="ECO:0000313" key="2">
    <source>
        <dbReference type="Proteomes" id="UP000001340"/>
    </source>
</evidence>
<protein>
    <recommendedName>
        <fullName evidence="3">SH3 domain-containing protein</fullName>
    </recommendedName>
</protein>
<sequence>MFGFLNLKKFVKMKTSLKVISFLILLFSLTIVCKKNSNQEITNIGIVNSRNGIKLYFEPNLNSEPTHLAVTFGAVISIIESIPPEPNRGVWTKIRYQDRSGWAYIINDNILVTRLIDSNLFANNLKGVTVYVSHTTESKKYKILHYGEKVHLLTQGFQNPVDAKFYNIAKIGTEYGFVLDDEFTSVTYTKEELNKAPFVGMIYRGSIHNCKSYYSSVVRYKGDAWEEKFYISREKCRNKEYILLSESLRYIGNQAEFKILNMIDTATYETDSNKHLVIGQFGIDELHCTGPEFTNTVSLIDIKKGTKTKNPDGSIVLENGILKTWILDQKSNNIIVIDSKDQKCISPSPVD</sequence>
<gene>
    <name evidence="1" type="ORF">LEP1GSC105_4268</name>
</gene>
<proteinExistence type="predicted"/>
<name>A0A0E2DB10_LEPIR</name>